<dbReference type="EMBL" id="LGRX02032440">
    <property type="protein sequence ID" value="KAK3244003.1"/>
    <property type="molecule type" value="Genomic_DNA"/>
</dbReference>
<sequence>SVNQFYPLFETVRVHLSAKEEKANWLQDGVTEPASWWQFLAAPHKEEWRVSDDEEERALADVMQAIVLVSEVPAGVMPPRMLSVLKVKLDSAEVVERRKSRRFGCGNDCTCLVNSHRDDQESVTRVERALSNAATRHLAVCDPYVTKLVELKKENLAEFFAEASAVEGFKRLGAAAFRCFRQME</sequence>
<feature type="non-terminal residue" evidence="1">
    <location>
        <position position="1"/>
    </location>
</feature>
<name>A0AAE0BW97_9CHLO</name>
<accession>A0AAE0BW97</accession>
<reference evidence="1 2" key="1">
    <citation type="journal article" date="2015" name="Genome Biol. Evol.">
        <title>Comparative Genomics of a Bacterivorous Green Alga Reveals Evolutionary Causalities and Consequences of Phago-Mixotrophic Mode of Nutrition.</title>
        <authorList>
            <person name="Burns J.A."/>
            <person name="Paasch A."/>
            <person name="Narechania A."/>
            <person name="Kim E."/>
        </authorList>
    </citation>
    <scope>NUCLEOTIDE SEQUENCE [LARGE SCALE GENOMIC DNA]</scope>
    <source>
        <strain evidence="1 2">PLY_AMNH</strain>
    </source>
</reference>
<organism evidence="1 2">
    <name type="scientific">Cymbomonas tetramitiformis</name>
    <dbReference type="NCBI Taxonomy" id="36881"/>
    <lineage>
        <taxon>Eukaryota</taxon>
        <taxon>Viridiplantae</taxon>
        <taxon>Chlorophyta</taxon>
        <taxon>Pyramimonadophyceae</taxon>
        <taxon>Pyramimonadales</taxon>
        <taxon>Pyramimonadaceae</taxon>
        <taxon>Cymbomonas</taxon>
    </lineage>
</organism>
<keyword evidence="2" id="KW-1185">Reference proteome</keyword>
<comment type="caution">
    <text evidence="1">The sequence shown here is derived from an EMBL/GenBank/DDBJ whole genome shotgun (WGS) entry which is preliminary data.</text>
</comment>
<dbReference type="AlphaFoldDB" id="A0AAE0BW97"/>
<evidence type="ECO:0000313" key="1">
    <source>
        <dbReference type="EMBL" id="KAK3244003.1"/>
    </source>
</evidence>
<protein>
    <submittedName>
        <fullName evidence="1">Uncharacterized protein</fullName>
    </submittedName>
</protein>
<dbReference type="Proteomes" id="UP001190700">
    <property type="component" value="Unassembled WGS sequence"/>
</dbReference>
<proteinExistence type="predicted"/>
<evidence type="ECO:0000313" key="2">
    <source>
        <dbReference type="Proteomes" id="UP001190700"/>
    </source>
</evidence>
<gene>
    <name evidence="1" type="ORF">CYMTET_46371</name>
</gene>